<keyword evidence="3" id="KW-1185">Reference proteome</keyword>
<evidence type="ECO:0000313" key="2">
    <source>
        <dbReference type="EMBL" id="MBB4137380.1"/>
    </source>
</evidence>
<dbReference type="Proteomes" id="UP000551501">
    <property type="component" value="Unassembled WGS sequence"/>
</dbReference>
<comment type="caution">
    <text evidence="2">The sequence shown here is derived from an EMBL/GenBank/DDBJ whole genome shotgun (WGS) entry which is preliminary data.</text>
</comment>
<dbReference type="EMBL" id="JACIFP010000001">
    <property type="protein sequence ID" value="MBB4137380.1"/>
    <property type="molecule type" value="Genomic_DNA"/>
</dbReference>
<dbReference type="Gene3D" id="1.20.120.520">
    <property type="entry name" value="nmb1532 protein domain like"/>
    <property type="match status" value="1"/>
</dbReference>
<accession>A0A840FB62</accession>
<proteinExistence type="predicted"/>
<dbReference type="AlphaFoldDB" id="A0A840FB62"/>
<dbReference type="InterPro" id="IPR012312">
    <property type="entry name" value="Hemerythrin-like"/>
</dbReference>
<organism evidence="2 3">
    <name type="scientific">Gordonia humi</name>
    <dbReference type="NCBI Taxonomy" id="686429"/>
    <lineage>
        <taxon>Bacteria</taxon>
        <taxon>Bacillati</taxon>
        <taxon>Actinomycetota</taxon>
        <taxon>Actinomycetes</taxon>
        <taxon>Mycobacteriales</taxon>
        <taxon>Gordoniaceae</taxon>
        <taxon>Gordonia</taxon>
    </lineage>
</organism>
<dbReference type="Pfam" id="PF01814">
    <property type="entry name" value="Hemerythrin"/>
    <property type="match status" value="1"/>
</dbReference>
<evidence type="ECO:0000313" key="3">
    <source>
        <dbReference type="Proteomes" id="UP000551501"/>
    </source>
</evidence>
<protein>
    <submittedName>
        <fullName evidence="2">Iron-sulfur cluster repair protein YtfE (RIC family)</fullName>
    </submittedName>
</protein>
<sequence length="151" mass="16399">MPESASLAQLLEAEHREIDAGIAAYTADPAHGAAALRTAVDSLRRHIYLEEEFCFDALRERGLMMPVMVMLREHGEIWALCDHAVAALDSCEDSSRSAHRLLAVLDAHNGKEEPVLYPHIGEAIGDDASADLLDFLDTGTMPDGWVCATAT</sequence>
<name>A0A840FB62_9ACTN</name>
<dbReference type="RefSeq" id="WP_183372239.1">
    <property type="nucleotide sequence ID" value="NZ_BAABHL010000126.1"/>
</dbReference>
<reference evidence="2 3" key="1">
    <citation type="submission" date="2020-08" db="EMBL/GenBank/DDBJ databases">
        <title>Sequencing the genomes of 1000 actinobacteria strains.</title>
        <authorList>
            <person name="Klenk H.-P."/>
        </authorList>
    </citation>
    <scope>NUCLEOTIDE SEQUENCE [LARGE SCALE GENOMIC DNA]</scope>
    <source>
        <strain evidence="2 3">DSM 45298</strain>
    </source>
</reference>
<gene>
    <name evidence="2" type="ORF">BKA16_003932</name>
</gene>
<evidence type="ECO:0000259" key="1">
    <source>
        <dbReference type="Pfam" id="PF01814"/>
    </source>
</evidence>
<feature type="domain" description="Hemerythrin-like" evidence="1">
    <location>
        <begin position="8"/>
        <end position="119"/>
    </location>
</feature>